<comment type="similarity">
    <text evidence="2">Belongs to the 'GDXG' lipolytic enzyme family.</text>
</comment>
<dbReference type="InterPro" id="IPR050466">
    <property type="entry name" value="Carboxylest/Gibb_receptor"/>
</dbReference>
<proteinExistence type="inferred from homology"/>
<evidence type="ECO:0000313" key="5">
    <source>
        <dbReference type="Proteomes" id="UP000594263"/>
    </source>
</evidence>
<dbReference type="InterPro" id="IPR036186">
    <property type="entry name" value="Serpin_sf"/>
</dbReference>
<evidence type="ECO:0000256" key="2">
    <source>
        <dbReference type="ARBA" id="ARBA00010515"/>
    </source>
</evidence>
<dbReference type="InterPro" id="IPR029058">
    <property type="entry name" value="AB_hydrolase_fold"/>
</dbReference>
<dbReference type="Pfam" id="PF07859">
    <property type="entry name" value="Abhydrolase_3"/>
    <property type="match status" value="1"/>
</dbReference>
<evidence type="ECO:0000256" key="1">
    <source>
        <dbReference type="ARBA" id="ARBA00009500"/>
    </source>
</evidence>
<dbReference type="Gene3D" id="3.30.497.10">
    <property type="entry name" value="Antithrombin, subunit I, domain 2"/>
    <property type="match status" value="1"/>
</dbReference>
<dbReference type="SUPFAM" id="SSF53474">
    <property type="entry name" value="alpha/beta-Hydrolases"/>
    <property type="match status" value="1"/>
</dbReference>
<comment type="similarity">
    <text evidence="1">Belongs to the serpin family.</text>
</comment>
<accession>A0A7N0UEQ1</accession>
<dbReference type="Gramene" id="Kaladp0061s0041.1.v1.1">
    <property type="protein sequence ID" value="Kaladp0061s0041.1.v1.1"/>
    <property type="gene ID" value="Kaladp0061s0041.v1.1"/>
</dbReference>
<name>A0A7N0UEQ1_KALFE</name>
<evidence type="ECO:0000259" key="3">
    <source>
        <dbReference type="Pfam" id="PF07859"/>
    </source>
</evidence>
<keyword evidence="5" id="KW-1185">Reference proteome</keyword>
<dbReference type="PANTHER" id="PTHR23024:SF582">
    <property type="entry name" value="CARBOXYLESTERASE 12-RELATED"/>
    <property type="match status" value="1"/>
</dbReference>
<dbReference type="PANTHER" id="PTHR23024">
    <property type="entry name" value="ARYLACETAMIDE DEACETYLASE"/>
    <property type="match status" value="1"/>
</dbReference>
<dbReference type="GO" id="GO:0016787">
    <property type="term" value="F:hydrolase activity"/>
    <property type="evidence" value="ECO:0007669"/>
    <property type="project" value="InterPro"/>
</dbReference>
<protein>
    <recommendedName>
        <fullName evidence="3">Alpha/beta hydrolase fold-3 domain-containing protein</fullName>
    </recommendedName>
</protein>
<feature type="domain" description="Alpha/beta hydrolase fold-3" evidence="3">
    <location>
        <begin position="52"/>
        <end position="204"/>
    </location>
</feature>
<reference evidence="4" key="1">
    <citation type="submission" date="2021-01" db="UniProtKB">
        <authorList>
            <consortium name="EnsemblPlants"/>
        </authorList>
    </citation>
    <scope>IDENTIFICATION</scope>
</reference>
<dbReference type="InterPro" id="IPR042178">
    <property type="entry name" value="Serpin_sf_1"/>
</dbReference>
<organism evidence="4 5">
    <name type="scientific">Kalanchoe fedtschenkoi</name>
    <name type="common">Lavender scallops</name>
    <name type="synonym">South American air plant</name>
    <dbReference type="NCBI Taxonomy" id="63787"/>
    <lineage>
        <taxon>Eukaryota</taxon>
        <taxon>Viridiplantae</taxon>
        <taxon>Streptophyta</taxon>
        <taxon>Embryophyta</taxon>
        <taxon>Tracheophyta</taxon>
        <taxon>Spermatophyta</taxon>
        <taxon>Magnoliopsida</taxon>
        <taxon>eudicotyledons</taxon>
        <taxon>Gunneridae</taxon>
        <taxon>Pentapetalae</taxon>
        <taxon>Saxifragales</taxon>
        <taxon>Crassulaceae</taxon>
        <taxon>Kalanchoe</taxon>
    </lineage>
</organism>
<evidence type="ECO:0000313" key="4">
    <source>
        <dbReference type="EnsemblPlants" id="Kaladp0061s0041.1.v1.1"/>
    </source>
</evidence>
<dbReference type="InterPro" id="IPR013094">
    <property type="entry name" value="AB_hydrolase_3"/>
</dbReference>
<dbReference type="Proteomes" id="UP000594263">
    <property type="component" value="Unplaced"/>
</dbReference>
<sequence length="289" mass="32258">MVKNQTAITLSLTNHLISTAARDSNFIFSPLSIHSALALLIVGVGRGILVKLEWVAAHVKNGQRADLWPKQHVDLSKLFIAGDSVGGNITYNPLVRVGKCVLPDGVRLIGSVLVHPYLFGSGDATDQMWMYICPNNKGIDDPGIKPDLNDLKLIPGNRMLVLETEKDEYHLRDRGFAFVDQLKKSSWRREVDIYEIPDEVHSFHLNGDMSRPVARDFIKCEDIIFTVTGYFQILKDGRVVRSLGIETVPPGTDDRTSVRSKDIVIHNITKSGLSSTPRKRPISERSFLC</sequence>
<dbReference type="EnsemblPlants" id="Kaladp0061s0041.1.v1.1">
    <property type="protein sequence ID" value="Kaladp0061s0041.1.v1.1"/>
    <property type="gene ID" value="Kaladp0061s0041.v1.1"/>
</dbReference>
<dbReference type="AlphaFoldDB" id="A0A7N0UEQ1"/>
<dbReference type="Gene3D" id="3.40.50.1820">
    <property type="entry name" value="alpha/beta hydrolase"/>
    <property type="match status" value="1"/>
</dbReference>
<dbReference type="SUPFAM" id="SSF56574">
    <property type="entry name" value="Serpins"/>
    <property type="match status" value="1"/>
</dbReference>